<dbReference type="Gene3D" id="3.90.1200.10">
    <property type="match status" value="1"/>
</dbReference>
<accession>A0A831W3E4</accession>
<sequence>MTERLEGLQGWVEQQLGGGVVLTPASEDASFRRYFRIDRPGGDSLIVMDAPPPQEDCVPFVRLARQLRDLGVHTPEVLAEDLERGFLLLEDLGSRHYLEALDEQSVDRLYGDALGALVTVQALGPRDGLPPYDRALLQQEMALFPDWLLQRHLGLEPDQGQRQLLEQAFELLIDNALEQPRVCVLRDFHSRNLMVTGRHNPGVLDFQDAVVGPVTYDLVSLLKDCYVRWPRDRVVAWVEGYFELAVQSGVLPAEHEQRFLRWFDLMGVQRHLKAAGIFARLNARDGKPGYLADIPRTLGYVVEVGEIYPELADLGALCQRVLDDL</sequence>
<evidence type="ECO:0000259" key="1">
    <source>
        <dbReference type="Pfam" id="PF01636"/>
    </source>
</evidence>
<organism evidence="2">
    <name type="scientific">Sedimenticola thiotaurini</name>
    <dbReference type="NCBI Taxonomy" id="1543721"/>
    <lineage>
        <taxon>Bacteria</taxon>
        <taxon>Pseudomonadati</taxon>
        <taxon>Pseudomonadota</taxon>
        <taxon>Gammaproteobacteria</taxon>
        <taxon>Chromatiales</taxon>
        <taxon>Sedimenticolaceae</taxon>
        <taxon>Sedimenticola</taxon>
    </lineage>
</organism>
<dbReference type="AlphaFoldDB" id="A0A831W3E4"/>
<gene>
    <name evidence="2" type="ORF">ENI96_08960</name>
</gene>
<dbReference type="Proteomes" id="UP000886251">
    <property type="component" value="Unassembled WGS sequence"/>
</dbReference>
<proteinExistence type="predicted"/>
<evidence type="ECO:0000313" key="2">
    <source>
        <dbReference type="EMBL" id="HEB96544.1"/>
    </source>
</evidence>
<feature type="domain" description="Aminoglycoside phosphotransferase" evidence="1">
    <location>
        <begin position="22"/>
        <end position="243"/>
    </location>
</feature>
<dbReference type="Pfam" id="PF01636">
    <property type="entry name" value="APH"/>
    <property type="match status" value="1"/>
</dbReference>
<dbReference type="InterPro" id="IPR002575">
    <property type="entry name" value="Aminoglycoside_PTrfase"/>
</dbReference>
<name>A0A831W3E4_9GAMM</name>
<protein>
    <submittedName>
        <fullName evidence="2">Aminoglycoside phosphotransferase</fullName>
    </submittedName>
</protein>
<dbReference type="Gene3D" id="3.30.200.20">
    <property type="entry name" value="Phosphorylase Kinase, domain 1"/>
    <property type="match status" value="1"/>
</dbReference>
<reference evidence="2" key="1">
    <citation type="journal article" date="2020" name="mSystems">
        <title>Genome- and Community-Level Interaction Insights into Carbon Utilization and Element Cycling Functions of Hydrothermarchaeota in Hydrothermal Sediment.</title>
        <authorList>
            <person name="Zhou Z."/>
            <person name="Liu Y."/>
            <person name="Xu W."/>
            <person name="Pan J."/>
            <person name="Luo Z.H."/>
            <person name="Li M."/>
        </authorList>
    </citation>
    <scope>NUCLEOTIDE SEQUENCE [LARGE SCALE GENOMIC DNA]</scope>
    <source>
        <strain evidence="2">HyVt-443</strain>
    </source>
</reference>
<dbReference type="InterPro" id="IPR011009">
    <property type="entry name" value="Kinase-like_dom_sf"/>
</dbReference>
<comment type="caution">
    <text evidence="2">The sequence shown here is derived from an EMBL/GenBank/DDBJ whole genome shotgun (WGS) entry which is preliminary data.</text>
</comment>
<dbReference type="EMBL" id="DRKP01000100">
    <property type="protein sequence ID" value="HEB96544.1"/>
    <property type="molecule type" value="Genomic_DNA"/>
</dbReference>
<dbReference type="SUPFAM" id="SSF56112">
    <property type="entry name" value="Protein kinase-like (PK-like)"/>
    <property type="match status" value="1"/>
</dbReference>